<sequence length="256" mass="27350">ETREFFARGGRPSRSGPPSELAAYLAALAPLLPHRRLAIDAGTGDGALLEVLSPIFDRVVALDRASTQLQLAGERLRRRSLENVELVCGELDGPEVRRAVARALGVDPVARALGVDPKEAGEASAGDADVVFAARVLHHAPQPARAMRALVELARPAAPGRGEDGAHARGGAVCVLDYEAHHDQALREQEADIWLGFSPDDLRRMAEEAGLSGVEIRRLPSAWQGEGPDRHLVWQLLVGWRGARSSAFTGKGKGTP</sequence>
<reference evidence="1 2" key="1">
    <citation type="submission" date="2014-02" db="EMBL/GenBank/DDBJ databases">
        <title>The small core and large imbalanced accessory genome model reveals a collaborative survival strategy of Sorangium cellulosum strains in nature.</title>
        <authorList>
            <person name="Han K."/>
            <person name="Peng R."/>
            <person name="Blom J."/>
            <person name="Li Y.-Z."/>
        </authorList>
    </citation>
    <scope>NUCLEOTIDE SEQUENCE [LARGE SCALE GENOMIC DNA]</scope>
    <source>
        <strain evidence="1 2">So0007-03</strain>
    </source>
</reference>
<dbReference type="EMBL" id="JEME01002154">
    <property type="protein sequence ID" value="KYG05186.1"/>
    <property type="molecule type" value="Genomic_DNA"/>
</dbReference>
<dbReference type="InterPro" id="IPR029063">
    <property type="entry name" value="SAM-dependent_MTases_sf"/>
</dbReference>
<proteinExistence type="predicted"/>
<dbReference type="Proteomes" id="UP000075502">
    <property type="component" value="Unassembled WGS sequence"/>
</dbReference>
<evidence type="ECO:0000313" key="2">
    <source>
        <dbReference type="Proteomes" id="UP000075502"/>
    </source>
</evidence>
<dbReference type="Gene3D" id="3.40.50.150">
    <property type="entry name" value="Vaccinia Virus protein VP39"/>
    <property type="match status" value="1"/>
</dbReference>
<gene>
    <name evidence="1" type="ORF">BE21_42450</name>
</gene>
<protein>
    <submittedName>
        <fullName evidence="1">ArsR family transcriptional regulator</fullName>
    </submittedName>
</protein>
<dbReference type="Pfam" id="PF13489">
    <property type="entry name" value="Methyltransf_23"/>
    <property type="match status" value="1"/>
</dbReference>
<dbReference type="AlphaFoldDB" id="A0A150TKL4"/>
<name>A0A150TKL4_SORCE</name>
<organism evidence="1 2">
    <name type="scientific">Sorangium cellulosum</name>
    <name type="common">Polyangium cellulosum</name>
    <dbReference type="NCBI Taxonomy" id="56"/>
    <lineage>
        <taxon>Bacteria</taxon>
        <taxon>Pseudomonadati</taxon>
        <taxon>Myxococcota</taxon>
        <taxon>Polyangia</taxon>
        <taxon>Polyangiales</taxon>
        <taxon>Polyangiaceae</taxon>
        <taxon>Sorangium</taxon>
    </lineage>
</organism>
<dbReference type="SUPFAM" id="SSF53335">
    <property type="entry name" value="S-adenosyl-L-methionine-dependent methyltransferases"/>
    <property type="match status" value="1"/>
</dbReference>
<accession>A0A150TKL4</accession>
<evidence type="ECO:0000313" key="1">
    <source>
        <dbReference type="EMBL" id="KYG05186.1"/>
    </source>
</evidence>
<comment type="caution">
    <text evidence="1">The sequence shown here is derived from an EMBL/GenBank/DDBJ whole genome shotgun (WGS) entry which is preliminary data.</text>
</comment>
<feature type="non-terminal residue" evidence="1">
    <location>
        <position position="1"/>
    </location>
</feature>